<dbReference type="Proteomes" id="UP000297693">
    <property type="component" value="Unassembled WGS sequence"/>
</dbReference>
<gene>
    <name evidence="1" type="ORF">EHQ58_11360</name>
</gene>
<evidence type="ECO:0008006" key="3">
    <source>
        <dbReference type="Google" id="ProtNLM"/>
    </source>
</evidence>
<dbReference type="PROSITE" id="PS51257">
    <property type="entry name" value="PROKAR_LIPOPROTEIN"/>
    <property type="match status" value="1"/>
</dbReference>
<evidence type="ECO:0000313" key="2">
    <source>
        <dbReference type="Proteomes" id="UP000297693"/>
    </source>
</evidence>
<dbReference type="AlphaFoldDB" id="A0A4R9JZ82"/>
<reference evidence="1" key="1">
    <citation type="journal article" date="2019" name="PLoS Negl. Trop. Dis.">
        <title>Revisiting the worldwide diversity of Leptospira species in the environment.</title>
        <authorList>
            <person name="Vincent A.T."/>
            <person name="Schiettekatte O."/>
            <person name="Bourhy P."/>
            <person name="Veyrier F.J."/>
            <person name="Picardeau M."/>
        </authorList>
    </citation>
    <scope>NUCLEOTIDE SEQUENCE [LARGE SCALE GENOMIC DNA]</scope>
    <source>
        <strain evidence="1">201702476</strain>
    </source>
</reference>
<accession>A0A4R9JZ82</accession>
<comment type="caution">
    <text evidence="1">The sequence shown here is derived from an EMBL/GenBank/DDBJ whole genome shotgun (WGS) entry which is preliminary data.</text>
</comment>
<dbReference type="OrthoDB" id="344137at2"/>
<dbReference type="RefSeq" id="WP_135624008.1">
    <property type="nucleotide sequence ID" value="NZ_RQGD01000034.1"/>
</dbReference>
<dbReference type="EMBL" id="RQGD01000034">
    <property type="protein sequence ID" value="TGL57989.1"/>
    <property type="molecule type" value="Genomic_DNA"/>
</dbReference>
<protein>
    <recommendedName>
        <fullName evidence="3">Lipoprotein</fullName>
    </recommendedName>
</protein>
<sequence>MAKILFIFNFKTLKNATILLLGGISMSCADMSWIRVLPTDLDPTKAVIPIGLYTRPITNKSAMGAKDHELEIYEWIHLTSDKRFVKKYLSKEKREGKQFIKQKLGHGFYEKNGSWILLGTEILKSKDCEIPSTISIPYQFKSDPCLEIPFREMEFNHKLLYHYDSKDLSIAHLQYESGYEEANFGIAWEVKKAYLEDVLFKKIRAKYAKKEFQPHVYYYGRLD</sequence>
<proteinExistence type="predicted"/>
<name>A0A4R9JZ82_9LEPT</name>
<evidence type="ECO:0000313" key="1">
    <source>
        <dbReference type="EMBL" id="TGL57989.1"/>
    </source>
</evidence>
<organism evidence="1 2">
    <name type="scientific">Leptospira ognonensis</name>
    <dbReference type="NCBI Taxonomy" id="2484945"/>
    <lineage>
        <taxon>Bacteria</taxon>
        <taxon>Pseudomonadati</taxon>
        <taxon>Spirochaetota</taxon>
        <taxon>Spirochaetia</taxon>
        <taxon>Leptospirales</taxon>
        <taxon>Leptospiraceae</taxon>
        <taxon>Leptospira</taxon>
    </lineage>
</organism>
<keyword evidence="2" id="KW-1185">Reference proteome</keyword>